<evidence type="ECO:0000313" key="1">
    <source>
        <dbReference type="EMBL" id="KAI5649716.1"/>
    </source>
</evidence>
<keyword evidence="2" id="KW-1185">Reference proteome</keyword>
<reference evidence="2" key="1">
    <citation type="journal article" date="2023" name="Nat. Plants">
        <title>Single-cell RNA sequencing provides a high-resolution roadmap for understanding the multicellular compartmentation of specialized metabolism.</title>
        <authorList>
            <person name="Sun S."/>
            <person name="Shen X."/>
            <person name="Li Y."/>
            <person name="Li Y."/>
            <person name="Wang S."/>
            <person name="Li R."/>
            <person name="Zhang H."/>
            <person name="Shen G."/>
            <person name="Guo B."/>
            <person name="Wei J."/>
            <person name="Xu J."/>
            <person name="St-Pierre B."/>
            <person name="Chen S."/>
            <person name="Sun C."/>
        </authorList>
    </citation>
    <scope>NUCLEOTIDE SEQUENCE [LARGE SCALE GENOMIC DNA]</scope>
</reference>
<protein>
    <submittedName>
        <fullName evidence="1">Uncharacterized protein</fullName>
    </submittedName>
</protein>
<gene>
    <name evidence="1" type="ORF">M9H77_35721</name>
</gene>
<organism evidence="1 2">
    <name type="scientific">Catharanthus roseus</name>
    <name type="common">Madagascar periwinkle</name>
    <name type="synonym">Vinca rosea</name>
    <dbReference type="NCBI Taxonomy" id="4058"/>
    <lineage>
        <taxon>Eukaryota</taxon>
        <taxon>Viridiplantae</taxon>
        <taxon>Streptophyta</taxon>
        <taxon>Embryophyta</taxon>
        <taxon>Tracheophyta</taxon>
        <taxon>Spermatophyta</taxon>
        <taxon>Magnoliopsida</taxon>
        <taxon>eudicotyledons</taxon>
        <taxon>Gunneridae</taxon>
        <taxon>Pentapetalae</taxon>
        <taxon>asterids</taxon>
        <taxon>lamiids</taxon>
        <taxon>Gentianales</taxon>
        <taxon>Apocynaceae</taxon>
        <taxon>Rauvolfioideae</taxon>
        <taxon>Vinceae</taxon>
        <taxon>Catharanthinae</taxon>
        <taxon>Catharanthus</taxon>
    </lineage>
</organism>
<evidence type="ECO:0000313" key="2">
    <source>
        <dbReference type="Proteomes" id="UP001060085"/>
    </source>
</evidence>
<name>A0ACB9ZPT8_CATRO</name>
<sequence length="79" mass="8427">MREPTAPYTSGASGHVGDEGAGLDDVPTIDDEEGVEMDAGIEYDSCKNGVKVVGDPFDLFFIFIISIFTQNAIPPANVY</sequence>
<comment type="caution">
    <text evidence="1">The sequence shown here is derived from an EMBL/GenBank/DDBJ whole genome shotgun (WGS) entry which is preliminary data.</text>
</comment>
<dbReference type="Proteomes" id="UP001060085">
    <property type="component" value="Linkage Group LG08"/>
</dbReference>
<dbReference type="EMBL" id="CM044708">
    <property type="protein sequence ID" value="KAI5649716.1"/>
    <property type="molecule type" value="Genomic_DNA"/>
</dbReference>
<proteinExistence type="predicted"/>
<accession>A0ACB9ZPT8</accession>